<evidence type="ECO:0000256" key="8">
    <source>
        <dbReference type="RuleBase" id="RU000336"/>
    </source>
</evidence>
<dbReference type="EMBL" id="JBHSSL010000109">
    <property type="protein sequence ID" value="MFC6171406.1"/>
    <property type="molecule type" value="Genomic_DNA"/>
</dbReference>
<protein>
    <recommendedName>
        <fullName evidence="7">Lysine--tRNA ligase</fullName>
        <ecNumber evidence="7">6.1.1.6</ecNumber>
    </recommendedName>
    <alternativeName>
        <fullName evidence="7">Lysyl-tRNA synthetase</fullName>
        <shortName evidence="7">LysRS</shortName>
    </alternativeName>
</protein>
<dbReference type="Pfam" id="PF00152">
    <property type="entry name" value="tRNA-synt_2"/>
    <property type="match status" value="1"/>
</dbReference>
<feature type="binding site" evidence="7">
    <location>
        <position position="407"/>
    </location>
    <ligand>
        <name>Mg(2+)</name>
        <dbReference type="ChEBI" id="CHEBI:18420"/>
        <label>1</label>
    </ligand>
</feature>
<evidence type="ECO:0000256" key="6">
    <source>
        <dbReference type="ARBA" id="ARBA00048573"/>
    </source>
</evidence>
<reference evidence="11" key="1">
    <citation type="journal article" date="2019" name="Int. J. Syst. Evol. Microbiol.">
        <title>The Global Catalogue of Microorganisms (GCM) 10K type strain sequencing project: providing services to taxonomists for standard genome sequencing and annotation.</title>
        <authorList>
            <consortium name="The Broad Institute Genomics Platform"/>
            <consortium name="The Broad Institute Genome Sequencing Center for Infectious Disease"/>
            <person name="Wu L."/>
            <person name="Ma J."/>
        </authorList>
    </citation>
    <scope>NUCLEOTIDE SEQUENCE [LARGE SCALE GENOMIC DNA]</scope>
    <source>
        <strain evidence="11">CCM 8904</strain>
    </source>
</reference>
<name>A0ABW1RFK4_9LACO</name>
<dbReference type="PANTHER" id="PTHR42918:SF15">
    <property type="entry name" value="LYSINE--TRNA LIGASE, CHLOROPLASTIC_MITOCHONDRIAL"/>
    <property type="match status" value="1"/>
</dbReference>
<dbReference type="EC" id="6.1.1.6" evidence="7"/>
<evidence type="ECO:0000313" key="11">
    <source>
        <dbReference type="Proteomes" id="UP001596289"/>
    </source>
</evidence>
<dbReference type="Proteomes" id="UP001596289">
    <property type="component" value="Unassembled WGS sequence"/>
</dbReference>
<comment type="subunit">
    <text evidence="7">Homodimer.</text>
</comment>
<sequence length="497" mass="57162">MNDQLRVRREKMDELRAEGIDPFGQRFERDATSEQIRTQYADESKEQLEAEEHIVTIAGRMMTKRGKGKVGFADFADRDGRIQVYVRKDRVGEENYHIFKRSDLGDIMGVTGDVMKTDTGELTVRANHVTFLTKALRPLPDKYHGLQNVEQKYRQRYLDLIANRDSFDRFMKRSKIVSAVREYLDSNEFIEVETPVLHTQAGGASARPFTTHHNALNIDLYLRIALELHLKRLIVGGMERVYEIGRVFRNEGIDTKHNPEFTMLETYAAYWDLGDVMDETEGIVRFAAQKVNGSGQITYQGQPIDLDKPFARAHMVDLIKEKTGVDFWPEMTVEQAQKLADEHDVKYEGWWQVGHIINAFFEDYVEGTLTQPTFVYGHPIEISPLAKKDPKDPRFVQRFELFIHGGEYANAFTELNDPIDQKQRFEAQAEEREEGNDEAHGIDEDYVEALEYGMPPTGGLGIGIDRLVMLLTDVDSIRDVQLFPTMRPEKALSDEEI</sequence>
<keyword evidence="5 7" id="KW-0030">Aminoacyl-tRNA synthetase</keyword>
<proteinExistence type="inferred from homology"/>
<dbReference type="PRINTS" id="PR00982">
    <property type="entry name" value="TRNASYNTHLYS"/>
</dbReference>
<dbReference type="PROSITE" id="PS50862">
    <property type="entry name" value="AA_TRNA_LIGASE_II"/>
    <property type="match status" value="1"/>
</dbReference>
<keyword evidence="11" id="KW-1185">Reference proteome</keyword>
<dbReference type="InterPro" id="IPR004365">
    <property type="entry name" value="NA-bd_OB_tRNA"/>
</dbReference>
<evidence type="ECO:0000256" key="5">
    <source>
        <dbReference type="ARBA" id="ARBA00023146"/>
    </source>
</evidence>
<organism evidence="10 11">
    <name type="scientific">Loigolactobacillus jiayinensis</name>
    <dbReference type="NCBI Taxonomy" id="2486016"/>
    <lineage>
        <taxon>Bacteria</taxon>
        <taxon>Bacillati</taxon>
        <taxon>Bacillota</taxon>
        <taxon>Bacilli</taxon>
        <taxon>Lactobacillales</taxon>
        <taxon>Lactobacillaceae</taxon>
        <taxon>Loigolactobacillus</taxon>
    </lineage>
</organism>
<evidence type="ECO:0000259" key="9">
    <source>
        <dbReference type="PROSITE" id="PS50862"/>
    </source>
</evidence>
<comment type="caution">
    <text evidence="10">The sequence shown here is derived from an EMBL/GenBank/DDBJ whole genome shotgun (WGS) entry which is preliminary data.</text>
</comment>
<dbReference type="NCBIfam" id="TIGR00499">
    <property type="entry name" value="lysS_bact"/>
    <property type="match status" value="1"/>
</dbReference>
<dbReference type="SUPFAM" id="SSF55681">
    <property type="entry name" value="Class II aaRS and biotin synthetases"/>
    <property type="match status" value="1"/>
</dbReference>
<evidence type="ECO:0000256" key="4">
    <source>
        <dbReference type="ARBA" id="ARBA00022840"/>
    </source>
</evidence>
<dbReference type="InterPro" id="IPR006195">
    <property type="entry name" value="aa-tRNA-synth_II"/>
</dbReference>
<keyword evidence="1 7" id="KW-0436">Ligase</keyword>
<dbReference type="Pfam" id="PF01336">
    <property type="entry name" value="tRNA_anti-codon"/>
    <property type="match status" value="1"/>
</dbReference>
<dbReference type="InterPro" id="IPR045864">
    <property type="entry name" value="aa-tRNA-synth_II/BPL/LPL"/>
</dbReference>
<dbReference type="InterPro" id="IPR012340">
    <property type="entry name" value="NA-bd_OB-fold"/>
</dbReference>
<feature type="domain" description="Aminoacyl-transfer RNA synthetases class-II family profile" evidence="9">
    <location>
        <begin position="173"/>
        <end position="488"/>
    </location>
</feature>
<dbReference type="InterPro" id="IPR004364">
    <property type="entry name" value="Aa-tRNA-synt_II"/>
</dbReference>
<dbReference type="PANTHER" id="PTHR42918">
    <property type="entry name" value="LYSYL-TRNA SYNTHETASE"/>
    <property type="match status" value="1"/>
</dbReference>
<evidence type="ECO:0000313" key="10">
    <source>
        <dbReference type="EMBL" id="MFC6171406.1"/>
    </source>
</evidence>
<gene>
    <name evidence="7 10" type="primary">lysS</name>
    <name evidence="10" type="ORF">ACFQGP_12675</name>
</gene>
<comment type="similarity">
    <text evidence="7">Belongs to the class-II aminoacyl-tRNA synthetase family.</text>
</comment>
<dbReference type="Gene3D" id="2.40.50.140">
    <property type="entry name" value="Nucleic acid-binding proteins"/>
    <property type="match status" value="1"/>
</dbReference>
<evidence type="ECO:0000256" key="2">
    <source>
        <dbReference type="ARBA" id="ARBA00022723"/>
    </source>
</evidence>
<dbReference type="Gene3D" id="3.30.930.10">
    <property type="entry name" value="Bira Bifunctional Protein, Domain 2"/>
    <property type="match status" value="1"/>
</dbReference>
<dbReference type="SUPFAM" id="SSF50249">
    <property type="entry name" value="Nucleic acid-binding proteins"/>
    <property type="match status" value="1"/>
</dbReference>
<dbReference type="GO" id="GO:0004824">
    <property type="term" value="F:lysine-tRNA ligase activity"/>
    <property type="evidence" value="ECO:0007669"/>
    <property type="project" value="UniProtKB-EC"/>
</dbReference>
<feature type="binding site" evidence="7">
    <location>
        <position position="400"/>
    </location>
    <ligand>
        <name>Mg(2+)</name>
        <dbReference type="ChEBI" id="CHEBI:18420"/>
        <label>1</label>
    </ligand>
</feature>
<dbReference type="InterPro" id="IPR044136">
    <property type="entry name" value="Lys-tRNA-ligase_II_N"/>
</dbReference>
<dbReference type="RefSeq" id="WP_164509502.1">
    <property type="nucleotide sequence ID" value="NZ_JBHSSL010000109.1"/>
</dbReference>
<comment type="cofactor">
    <cofactor evidence="7 8">
        <name>Mg(2+)</name>
        <dbReference type="ChEBI" id="CHEBI:18420"/>
    </cofactor>
    <text evidence="7 8">Binds 3 Mg(2+) ions per subunit.</text>
</comment>
<evidence type="ECO:0000256" key="7">
    <source>
        <dbReference type="HAMAP-Rule" id="MF_00252"/>
    </source>
</evidence>
<keyword evidence="4 7" id="KW-0067">ATP-binding</keyword>
<evidence type="ECO:0000256" key="3">
    <source>
        <dbReference type="ARBA" id="ARBA00022741"/>
    </source>
</evidence>
<keyword evidence="2 7" id="KW-0479">Metal-binding</keyword>
<dbReference type="InterPro" id="IPR018149">
    <property type="entry name" value="Lys-tRNA-synth_II_C"/>
</dbReference>
<keyword evidence="7" id="KW-0648">Protein biosynthesis</keyword>
<keyword evidence="3 7" id="KW-0547">Nucleotide-binding</keyword>
<dbReference type="CDD" id="cd04322">
    <property type="entry name" value="LysRS_N"/>
    <property type="match status" value="1"/>
</dbReference>
<dbReference type="CDD" id="cd00775">
    <property type="entry name" value="LysRS_core"/>
    <property type="match status" value="1"/>
</dbReference>
<feature type="binding site" evidence="7">
    <location>
        <position position="407"/>
    </location>
    <ligand>
        <name>Mg(2+)</name>
        <dbReference type="ChEBI" id="CHEBI:18420"/>
        <label>2</label>
    </ligand>
</feature>
<accession>A0ABW1RFK4</accession>
<dbReference type="HAMAP" id="MF_00252">
    <property type="entry name" value="Lys_tRNA_synth_class2"/>
    <property type="match status" value="1"/>
</dbReference>
<dbReference type="NCBIfam" id="NF001756">
    <property type="entry name" value="PRK00484.1"/>
    <property type="match status" value="1"/>
</dbReference>
<comment type="catalytic activity">
    <reaction evidence="6 7 8">
        <text>tRNA(Lys) + L-lysine + ATP = L-lysyl-tRNA(Lys) + AMP + diphosphate</text>
        <dbReference type="Rhea" id="RHEA:20792"/>
        <dbReference type="Rhea" id="RHEA-COMP:9696"/>
        <dbReference type="Rhea" id="RHEA-COMP:9697"/>
        <dbReference type="ChEBI" id="CHEBI:30616"/>
        <dbReference type="ChEBI" id="CHEBI:32551"/>
        <dbReference type="ChEBI" id="CHEBI:33019"/>
        <dbReference type="ChEBI" id="CHEBI:78442"/>
        <dbReference type="ChEBI" id="CHEBI:78529"/>
        <dbReference type="ChEBI" id="CHEBI:456215"/>
        <dbReference type="EC" id="6.1.1.6"/>
    </reaction>
</comment>
<keyword evidence="7 8" id="KW-0460">Magnesium</keyword>
<comment type="subcellular location">
    <subcellularLocation>
        <location evidence="7">Cytoplasm</location>
    </subcellularLocation>
</comment>
<keyword evidence="7" id="KW-0963">Cytoplasm</keyword>
<evidence type="ECO:0000256" key="1">
    <source>
        <dbReference type="ARBA" id="ARBA00022598"/>
    </source>
</evidence>
<dbReference type="InterPro" id="IPR002313">
    <property type="entry name" value="Lys-tRNA-ligase_II"/>
</dbReference>